<organism evidence="2 3">
    <name type="scientific">Nocardia bovistercoris</name>
    <dbReference type="NCBI Taxonomy" id="2785916"/>
    <lineage>
        <taxon>Bacteria</taxon>
        <taxon>Bacillati</taxon>
        <taxon>Actinomycetota</taxon>
        <taxon>Actinomycetes</taxon>
        <taxon>Mycobacteriales</taxon>
        <taxon>Nocardiaceae</taxon>
        <taxon>Nocardia</taxon>
    </lineage>
</organism>
<sequence>MPHQERGRGVAAMSQRANSDHLANAAASSDARQARVGHGDKGSARVRGMLDST</sequence>
<name>A0A931N3B4_9NOCA</name>
<protein>
    <submittedName>
        <fullName evidence="2">Uncharacterized protein</fullName>
    </submittedName>
</protein>
<feature type="region of interest" description="Disordered" evidence="1">
    <location>
        <begin position="1"/>
        <end position="53"/>
    </location>
</feature>
<reference evidence="2" key="1">
    <citation type="submission" date="2020-11" db="EMBL/GenBank/DDBJ databases">
        <title>Nocardia NEAU-351.nov., a novel actinomycete isolated from the cow dung.</title>
        <authorList>
            <person name="Zhang X."/>
        </authorList>
    </citation>
    <scope>NUCLEOTIDE SEQUENCE</scope>
    <source>
        <strain evidence="2">NEAU-351</strain>
    </source>
</reference>
<evidence type="ECO:0000313" key="3">
    <source>
        <dbReference type="Proteomes" id="UP000655751"/>
    </source>
</evidence>
<feature type="compositionally biased region" description="Low complexity" evidence="1">
    <location>
        <begin position="16"/>
        <end position="31"/>
    </location>
</feature>
<gene>
    <name evidence="2" type="ORF">IT779_29625</name>
</gene>
<dbReference type="AlphaFoldDB" id="A0A931N3B4"/>
<accession>A0A931N3B4</accession>
<dbReference type="EMBL" id="JADMLG010000015">
    <property type="protein sequence ID" value="MBH0780440.1"/>
    <property type="molecule type" value="Genomic_DNA"/>
</dbReference>
<dbReference type="RefSeq" id="WP_196152747.1">
    <property type="nucleotide sequence ID" value="NZ_JADMLG010000015.1"/>
</dbReference>
<evidence type="ECO:0000256" key="1">
    <source>
        <dbReference type="SAM" id="MobiDB-lite"/>
    </source>
</evidence>
<comment type="caution">
    <text evidence="2">The sequence shown here is derived from an EMBL/GenBank/DDBJ whole genome shotgun (WGS) entry which is preliminary data.</text>
</comment>
<dbReference type="Proteomes" id="UP000655751">
    <property type="component" value="Unassembled WGS sequence"/>
</dbReference>
<evidence type="ECO:0000313" key="2">
    <source>
        <dbReference type="EMBL" id="MBH0780440.1"/>
    </source>
</evidence>
<proteinExistence type="predicted"/>
<keyword evidence="3" id="KW-1185">Reference proteome</keyword>